<comment type="caution">
    <text evidence="1">The sequence shown here is derived from an EMBL/GenBank/DDBJ whole genome shotgun (WGS) entry which is preliminary data.</text>
</comment>
<gene>
    <name evidence="1" type="ORF">GOP47_0010082</name>
</gene>
<evidence type="ECO:0000313" key="2">
    <source>
        <dbReference type="Proteomes" id="UP000886520"/>
    </source>
</evidence>
<organism evidence="1 2">
    <name type="scientific">Adiantum capillus-veneris</name>
    <name type="common">Maidenhair fern</name>
    <dbReference type="NCBI Taxonomy" id="13818"/>
    <lineage>
        <taxon>Eukaryota</taxon>
        <taxon>Viridiplantae</taxon>
        <taxon>Streptophyta</taxon>
        <taxon>Embryophyta</taxon>
        <taxon>Tracheophyta</taxon>
        <taxon>Polypodiopsida</taxon>
        <taxon>Polypodiidae</taxon>
        <taxon>Polypodiales</taxon>
        <taxon>Pteridineae</taxon>
        <taxon>Pteridaceae</taxon>
        <taxon>Vittarioideae</taxon>
        <taxon>Adiantum</taxon>
    </lineage>
</organism>
<dbReference type="AlphaFoldDB" id="A0A9D4UU49"/>
<reference evidence="1" key="1">
    <citation type="submission" date="2021-01" db="EMBL/GenBank/DDBJ databases">
        <title>Adiantum capillus-veneris genome.</title>
        <authorList>
            <person name="Fang Y."/>
            <person name="Liao Q."/>
        </authorList>
    </citation>
    <scope>NUCLEOTIDE SEQUENCE</scope>
    <source>
        <strain evidence="1">H3</strain>
        <tissue evidence="1">Leaf</tissue>
    </source>
</reference>
<name>A0A9D4UU49_ADICA</name>
<accession>A0A9D4UU49</accession>
<keyword evidence="2" id="KW-1185">Reference proteome</keyword>
<sequence length="163" mass="17670">MQKACHAGGQSSIRDKLEVVIDACLLEDKSLLNADDDFIVDTVYARLGLTYLFQRKCDFVDVVISSQSDINEETGFSEPMHASIAANSDQATCLSELICDVDAHLECSLGVDHEENAYATLHAKATVLANAMQEGCMSMASFQDTGDHADVLDADPYVFNGLL</sequence>
<dbReference type="Proteomes" id="UP000886520">
    <property type="component" value="Chromosome 10"/>
</dbReference>
<protein>
    <submittedName>
        <fullName evidence="1">Uncharacterized protein</fullName>
    </submittedName>
</protein>
<evidence type="ECO:0000313" key="1">
    <source>
        <dbReference type="EMBL" id="KAI5074121.1"/>
    </source>
</evidence>
<dbReference type="EMBL" id="JABFUD020000010">
    <property type="protein sequence ID" value="KAI5074121.1"/>
    <property type="molecule type" value="Genomic_DNA"/>
</dbReference>
<proteinExistence type="predicted"/>